<comment type="caution">
    <text evidence="3">The sequence shown here is derived from an EMBL/GenBank/DDBJ whole genome shotgun (WGS) entry which is preliminary data.</text>
</comment>
<reference evidence="3 4" key="1">
    <citation type="journal article" date="2019" name="Environ. Microbiol.">
        <title>Species interactions and distinct microbial communities in high Arctic permafrost affected cryosols are associated with the CH4 and CO2 gas fluxes.</title>
        <authorList>
            <person name="Altshuler I."/>
            <person name="Hamel J."/>
            <person name="Turney S."/>
            <person name="Magnuson E."/>
            <person name="Levesque R."/>
            <person name="Greer C."/>
            <person name="Whyte L.G."/>
        </authorList>
    </citation>
    <scope>NUCLEOTIDE SEQUENCE [LARGE SCALE GENOMIC DNA]</scope>
    <source>
        <strain evidence="3 4">S06.C</strain>
    </source>
</reference>
<organism evidence="3 4">
    <name type="scientific">Variovorax guangxiensis</name>
    <dbReference type="NCBI Taxonomy" id="1775474"/>
    <lineage>
        <taxon>Bacteria</taxon>
        <taxon>Pseudomonadati</taxon>
        <taxon>Pseudomonadota</taxon>
        <taxon>Betaproteobacteria</taxon>
        <taxon>Burkholderiales</taxon>
        <taxon>Comamonadaceae</taxon>
        <taxon>Variovorax</taxon>
    </lineage>
</organism>
<protein>
    <submittedName>
        <fullName evidence="3">DNA polymerase Y family protein</fullName>
    </submittedName>
</protein>
<dbReference type="EMBL" id="RCZI01000001">
    <property type="protein sequence ID" value="TPG30431.1"/>
    <property type="molecule type" value="Genomic_DNA"/>
</dbReference>
<dbReference type="PANTHER" id="PTHR35369:SF2">
    <property type="entry name" value="BLR3025 PROTEIN"/>
    <property type="match status" value="1"/>
</dbReference>
<dbReference type="GO" id="GO:0006281">
    <property type="term" value="P:DNA repair"/>
    <property type="evidence" value="ECO:0007669"/>
    <property type="project" value="TreeGrafter"/>
</dbReference>
<dbReference type="OrthoDB" id="625722at2"/>
<dbReference type="InterPro" id="IPR043502">
    <property type="entry name" value="DNA/RNA_pol_sf"/>
</dbReference>
<proteinExistence type="predicted"/>
<dbReference type="InterPro" id="IPR050356">
    <property type="entry name" value="SulA_CellDiv_inhibitor"/>
</dbReference>
<keyword evidence="1" id="KW-0227">DNA damage</keyword>
<dbReference type="AlphaFoldDB" id="A0A502E1N9"/>
<feature type="region of interest" description="Disordered" evidence="2">
    <location>
        <begin position="344"/>
        <end position="396"/>
    </location>
</feature>
<accession>A0A502E1N9</accession>
<dbReference type="Proteomes" id="UP000319212">
    <property type="component" value="Unassembled WGS sequence"/>
</dbReference>
<dbReference type="PANTHER" id="PTHR35369">
    <property type="entry name" value="BLR3025 PROTEIN-RELATED"/>
    <property type="match status" value="1"/>
</dbReference>
<dbReference type="SUPFAM" id="SSF56672">
    <property type="entry name" value="DNA/RNA polymerases"/>
    <property type="match status" value="1"/>
</dbReference>
<feature type="compositionally biased region" description="Low complexity" evidence="2">
    <location>
        <begin position="361"/>
        <end position="391"/>
    </location>
</feature>
<dbReference type="CDD" id="cd03468">
    <property type="entry name" value="PolY_like"/>
    <property type="match status" value="1"/>
</dbReference>
<evidence type="ECO:0000256" key="2">
    <source>
        <dbReference type="SAM" id="MobiDB-lite"/>
    </source>
</evidence>
<evidence type="ECO:0000313" key="3">
    <source>
        <dbReference type="EMBL" id="TPG30431.1"/>
    </source>
</evidence>
<name>A0A502E1N9_9BURK</name>
<evidence type="ECO:0000256" key="1">
    <source>
        <dbReference type="ARBA" id="ARBA00022763"/>
    </source>
</evidence>
<evidence type="ECO:0000313" key="4">
    <source>
        <dbReference type="Proteomes" id="UP000319212"/>
    </source>
</evidence>
<gene>
    <name evidence="3" type="ORF">EAH82_02785</name>
</gene>
<sequence>MQWIALRWLDQAAPVGTSCASPPSEEAARPALGRRGGDPLACLAGMEVSIETLGWWALRYTPRVAWLDEALVLEVSACERLWGGRQGLMRLMVAENVVPNTRIQKVEGPTSLVALARLRLFALGQKPPVDIPSALPLHTLTAAREHLDVLARMGCRTWGDVAALPRGGLSRRFGAALREALDMAWGLRPERHTWLTLPDSFEQKLELPALAENAHELMWSANRLLASLQVWLRARQRGVLALELEWTLDLRRYNGVDLPPHQSIVVRTAEPTQDMAHLRRLMSERLALTQLAAPASWLRLRSIDTTPWAGASTSFLPEDNRKGDKLHELVERLSARLGAREVLVPAAQADHRPEDMQGWRPALGKGAPPAKSKPAKSGSAPKSDKAAPAGSQQPDALFPPWLLREPLRLEMHDGHPWYQGPLRSLIGPQRLEAGWWGDKAEDEGGHPAVRDYYVAESPEAGLVWVFRERPSGCFASGDVRWFLQGLYA</sequence>